<sequence>MSELTWWRGAVIYQIYPRSLLDTNDDGIGDLQGIIHKLDYIASLNVDAIWISPFFKSPMKDFGYDISDYLAIDPLFGTMDDFDELIAKAHSLGIKVIIDQVLSHTSDQHAWFEQSRQSRDLDVNPKADWYVWADPREDGSAPNNWLAIFGGCAWEWEPRRQQYYLHNFLRSQPDLNFHNPEVRRAVLENVEFWLKKGVDGFRLDAITFCFHDELLRDNPAKPKDKRQGRGFSEDNPYAYQYHYYNNTRPQTVGFVEELRALIDRYPGAVTLGEVSSEDSLATMAEYTQGDDRLHMAYSFELLTDDFSAGYIRQTVEALEASIGDGWPCWAIGNHDVQRVLSRWGKGQETPTLAKMLNAMLGSLRGSVCSYQGEELGLTEASIEHHQLQDPFGITFWPMFKGRDGCRTPMPWLADAVNAGFSAAEPWLPVPAEHQQLAVEQQELQPDSVLHSYRHFMTWRAKHRPLVDGDIKFIDAKEPVLGFIRSGAAGRYLVCFNLSAERVEIDLAGHDIVAVLDDHGLETGTLAQAQLSLPAFGCFYAQLQCD</sequence>
<evidence type="ECO:0000313" key="5">
    <source>
        <dbReference type="EMBL" id="NMH64068.1"/>
    </source>
</evidence>
<dbReference type="InterPro" id="IPR006047">
    <property type="entry name" value="GH13_cat_dom"/>
</dbReference>
<evidence type="ECO:0000256" key="3">
    <source>
        <dbReference type="ARBA" id="ARBA00023295"/>
    </source>
</evidence>
<dbReference type="EMBL" id="JAAXYH010000001">
    <property type="protein sequence ID" value="NMH64068.1"/>
    <property type="molecule type" value="Genomic_DNA"/>
</dbReference>
<keyword evidence="2" id="KW-0378">Hydrolase</keyword>
<dbReference type="RefSeq" id="WP_169562733.1">
    <property type="nucleotide sequence ID" value="NZ_JAAXYH010000001.1"/>
</dbReference>
<dbReference type="GO" id="GO:0004556">
    <property type="term" value="F:alpha-amylase activity"/>
    <property type="evidence" value="ECO:0007669"/>
    <property type="project" value="TreeGrafter"/>
</dbReference>
<name>A0A972FQ44_9GAMM</name>
<dbReference type="GO" id="GO:0009313">
    <property type="term" value="P:oligosaccharide catabolic process"/>
    <property type="evidence" value="ECO:0007669"/>
    <property type="project" value="TreeGrafter"/>
</dbReference>
<dbReference type="FunFam" id="3.90.400.10:FF:000002">
    <property type="entry name" value="Sucrose isomerase"/>
    <property type="match status" value="1"/>
</dbReference>
<accession>A0A972FQ44</accession>
<protein>
    <submittedName>
        <fullName evidence="5">Alpha-glucosidase</fullName>
    </submittedName>
</protein>
<dbReference type="PANTHER" id="PTHR10357:SF179">
    <property type="entry name" value="NEUTRAL AND BASIC AMINO ACID TRANSPORT PROTEIN RBAT"/>
    <property type="match status" value="1"/>
</dbReference>
<dbReference type="Proteomes" id="UP000737113">
    <property type="component" value="Unassembled WGS sequence"/>
</dbReference>
<dbReference type="InterPro" id="IPR013780">
    <property type="entry name" value="Glyco_hydro_b"/>
</dbReference>
<dbReference type="Gene3D" id="2.60.40.1180">
    <property type="entry name" value="Golgi alpha-mannosidase II"/>
    <property type="match status" value="1"/>
</dbReference>
<dbReference type="Gene3D" id="3.20.20.80">
    <property type="entry name" value="Glycosidases"/>
    <property type="match status" value="2"/>
</dbReference>
<dbReference type="Gene3D" id="3.90.400.10">
    <property type="entry name" value="Oligo-1,6-glucosidase, Domain 2"/>
    <property type="match status" value="1"/>
</dbReference>
<organism evidence="5 6">
    <name type="scientific">Shewanella salipaludis</name>
    <dbReference type="NCBI Taxonomy" id="2723052"/>
    <lineage>
        <taxon>Bacteria</taxon>
        <taxon>Pseudomonadati</taxon>
        <taxon>Pseudomonadota</taxon>
        <taxon>Gammaproteobacteria</taxon>
        <taxon>Alteromonadales</taxon>
        <taxon>Shewanellaceae</taxon>
        <taxon>Shewanella</taxon>
    </lineage>
</organism>
<evidence type="ECO:0000313" key="6">
    <source>
        <dbReference type="Proteomes" id="UP000737113"/>
    </source>
</evidence>
<feature type="domain" description="Glycosyl hydrolase family 13 catalytic" evidence="4">
    <location>
        <begin position="14"/>
        <end position="406"/>
    </location>
</feature>
<dbReference type="Pfam" id="PF00128">
    <property type="entry name" value="Alpha-amylase"/>
    <property type="match status" value="1"/>
</dbReference>
<dbReference type="FunFam" id="3.20.20.80:FF:000064">
    <property type="entry name" value="Oligo-1,6-glucosidase"/>
    <property type="match status" value="1"/>
</dbReference>
<keyword evidence="3" id="KW-0326">Glycosidase</keyword>
<evidence type="ECO:0000259" key="4">
    <source>
        <dbReference type="SMART" id="SM00642"/>
    </source>
</evidence>
<keyword evidence="6" id="KW-1185">Reference proteome</keyword>
<comment type="caution">
    <text evidence="5">The sequence shown here is derived from an EMBL/GenBank/DDBJ whole genome shotgun (WGS) entry which is preliminary data.</text>
</comment>
<comment type="similarity">
    <text evidence="1">Belongs to the glycosyl hydrolase 13 family.</text>
</comment>
<dbReference type="CDD" id="cd11330">
    <property type="entry name" value="AmyAc_OligoGlu"/>
    <property type="match status" value="1"/>
</dbReference>
<evidence type="ECO:0000256" key="2">
    <source>
        <dbReference type="ARBA" id="ARBA00022801"/>
    </source>
</evidence>
<dbReference type="SUPFAM" id="SSF51011">
    <property type="entry name" value="Glycosyl hydrolase domain"/>
    <property type="match status" value="1"/>
</dbReference>
<dbReference type="InterPro" id="IPR045857">
    <property type="entry name" value="O16G_dom_2"/>
</dbReference>
<evidence type="ECO:0000256" key="1">
    <source>
        <dbReference type="ARBA" id="ARBA00008061"/>
    </source>
</evidence>
<proteinExistence type="inferred from homology"/>
<dbReference type="AlphaFoldDB" id="A0A972FQ44"/>
<reference evidence="5" key="1">
    <citation type="submission" date="2020-04" db="EMBL/GenBank/DDBJ databases">
        <title>Description of Shewanella salipaludis sp. nov., isolated from a salt marsh.</title>
        <authorList>
            <person name="Park S."/>
            <person name="Yoon J.-H."/>
        </authorList>
    </citation>
    <scope>NUCLEOTIDE SEQUENCE</scope>
    <source>
        <strain evidence="5">SHSM-M6</strain>
    </source>
</reference>
<dbReference type="PANTHER" id="PTHR10357">
    <property type="entry name" value="ALPHA-AMYLASE FAMILY MEMBER"/>
    <property type="match status" value="1"/>
</dbReference>
<dbReference type="SMART" id="SM00642">
    <property type="entry name" value="Aamy"/>
    <property type="match status" value="1"/>
</dbReference>
<gene>
    <name evidence="5" type="ORF">HC757_02610</name>
</gene>
<dbReference type="InterPro" id="IPR017853">
    <property type="entry name" value="GH"/>
</dbReference>
<dbReference type="SUPFAM" id="SSF51445">
    <property type="entry name" value="(Trans)glycosidases"/>
    <property type="match status" value="1"/>
</dbReference>